<dbReference type="EMBL" id="ACOM01000007">
    <property type="protein sequence ID" value="EEP52622.1"/>
    <property type="molecule type" value="Genomic_DNA"/>
</dbReference>
<dbReference type="RefSeq" id="WP_003410085.1">
    <property type="nucleotide sequence ID" value="NZ_ACOM01000007.1"/>
</dbReference>
<dbReference type="GO" id="GO:0005886">
    <property type="term" value="C:plasma membrane"/>
    <property type="evidence" value="ECO:0007669"/>
    <property type="project" value="UniProtKB-SubCell"/>
</dbReference>
<name>C4IM03_CLOBU</name>
<gene>
    <name evidence="9" type="ORF">CLP_0181</name>
</gene>
<feature type="transmembrane region" description="Helical" evidence="7">
    <location>
        <begin position="523"/>
        <end position="541"/>
    </location>
</feature>
<dbReference type="GO" id="GO:0022857">
    <property type="term" value="F:transmembrane transporter activity"/>
    <property type="evidence" value="ECO:0007669"/>
    <property type="project" value="TreeGrafter"/>
</dbReference>
<keyword evidence="2" id="KW-1003">Cell membrane</keyword>
<feature type="transmembrane region" description="Helical" evidence="7">
    <location>
        <begin position="249"/>
        <end position="270"/>
    </location>
</feature>
<evidence type="ECO:0000256" key="2">
    <source>
        <dbReference type="ARBA" id="ARBA00022475"/>
    </source>
</evidence>
<evidence type="ECO:0000313" key="10">
    <source>
        <dbReference type="Proteomes" id="UP000003081"/>
    </source>
</evidence>
<evidence type="ECO:0000256" key="1">
    <source>
        <dbReference type="ARBA" id="ARBA00004651"/>
    </source>
</evidence>
<keyword evidence="10" id="KW-1185">Reference proteome</keyword>
<organism evidence="9 10">
    <name type="scientific">Clostridium butyricum E4 str. BoNT E BL5262</name>
    <dbReference type="NCBI Taxonomy" id="632245"/>
    <lineage>
        <taxon>Bacteria</taxon>
        <taxon>Bacillati</taxon>
        <taxon>Bacillota</taxon>
        <taxon>Clostridia</taxon>
        <taxon>Eubacteriales</taxon>
        <taxon>Clostridiaceae</taxon>
        <taxon>Clostridium</taxon>
    </lineage>
</organism>
<comment type="caution">
    <text evidence="9">The sequence shown here is derived from an EMBL/GenBank/DDBJ whole genome shotgun (WGS) entry which is preliminary data.</text>
</comment>
<accession>C4IM03</accession>
<keyword evidence="3 7" id="KW-0812">Transmembrane</keyword>
<feature type="transmembrane region" description="Helical" evidence="7">
    <location>
        <begin position="169"/>
        <end position="189"/>
    </location>
</feature>
<reference evidence="9 10" key="1">
    <citation type="submission" date="2009-08" db="EMBL/GenBank/DDBJ databases">
        <authorList>
            <person name="Shrivastava S."/>
            <person name="Brinkac L.B."/>
            <person name="Brown J.L."/>
            <person name="Bruce D.B."/>
            <person name="Detter C."/>
            <person name="Green L.D."/>
            <person name="Munk C.A."/>
            <person name="Rogers Y.C."/>
            <person name="Tapia R."/>
            <person name="Sims D.R."/>
            <person name="Smith L.A."/>
            <person name="Smith T.J."/>
            <person name="Sutton G."/>
            <person name="Brettin T."/>
        </authorList>
    </citation>
    <scope>NUCLEOTIDE SEQUENCE [LARGE SCALE GENOMIC DNA]</scope>
    <source>
        <strain evidence="10">E4 str. BoNT E BL5262</strain>
    </source>
</reference>
<feature type="transmembrane region" description="Helical" evidence="7">
    <location>
        <begin position="561"/>
        <end position="583"/>
    </location>
</feature>
<feature type="domain" description="ABC3 transporter permease C-terminal" evidence="8">
    <location>
        <begin position="78"/>
        <end position="201"/>
    </location>
</feature>
<evidence type="ECO:0000256" key="5">
    <source>
        <dbReference type="ARBA" id="ARBA00023136"/>
    </source>
</evidence>
<feature type="transmembrane region" description="Helical" evidence="7">
    <location>
        <begin position="72"/>
        <end position="95"/>
    </location>
</feature>
<dbReference type="PANTHER" id="PTHR30572">
    <property type="entry name" value="MEMBRANE COMPONENT OF TRANSPORTER-RELATED"/>
    <property type="match status" value="1"/>
</dbReference>
<dbReference type="AlphaFoldDB" id="C4IM03"/>
<evidence type="ECO:0000256" key="7">
    <source>
        <dbReference type="SAM" id="Phobius"/>
    </source>
</evidence>
<sequence length="600" mass="65527">MKSYLSLIKISAKVHRRQNHMTLLCIIFAVFLVTAVFSMADMGVRMEATRLLNKHGSDALTELGGSVAAQTLYSTAAVLFVLILFAGVLMISGSINSNVAQRTKFFGMMRCIGMSKQQIIRFVKLEALNWCKTAVPIGIILGIVVTWGLCAGLRFLVSGEFSNMPLFGVSLIGIISGIIVGVVTVLIAASSPAKRASKVSPVTAVSGNSENTKNSNYVLNTCLFKIETALGINHAVSGKKNLILMTSSFALSIILFLSFSVLIEFIGYIMPQSSNTSDINLSSDSSSNSMDSALLDKISDMSGVEHVFGRRSCFDIPAKVNSKANMIDMISYDDYDLSCIKKDNQLRKGSDISKVYGDSNYVLTIWDKDRPLDIGDKIQVGNKELIIAGLLKSSPFSDDGSPNGKITLITSSETFTSLTNITDYSLIMIQMTKDATDKNVEAIHNVVGEKFNFNDKRDQKTTSTYMAFMFFVYGFLVIITLVTVLNIMNSISMSVSAKTKQYGAMRAVGMDEHQITKMIASEAFTYSICGCIVGVLVGLFISKLLYDTLITSHFNYATWNIPIIPIIIVLLVITLTSIAAIYAPSKRIRNMAVTDTINEL</sequence>
<evidence type="ECO:0000259" key="8">
    <source>
        <dbReference type="Pfam" id="PF02687"/>
    </source>
</evidence>
<proteinExistence type="inferred from homology"/>
<evidence type="ECO:0000256" key="6">
    <source>
        <dbReference type="ARBA" id="ARBA00038076"/>
    </source>
</evidence>
<keyword evidence="4 7" id="KW-1133">Transmembrane helix</keyword>
<evidence type="ECO:0000256" key="3">
    <source>
        <dbReference type="ARBA" id="ARBA00022692"/>
    </source>
</evidence>
<dbReference type="eggNOG" id="COG0577">
    <property type="taxonomic scope" value="Bacteria"/>
</dbReference>
<protein>
    <submittedName>
        <fullName evidence="9">ABC transporter, permease protein</fullName>
    </submittedName>
</protein>
<dbReference type="InterPro" id="IPR003838">
    <property type="entry name" value="ABC3_permease_C"/>
</dbReference>
<feature type="transmembrane region" description="Helical" evidence="7">
    <location>
        <begin position="134"/>
        <end position="157"/>
    </location>
</feature>
<dbReference type="HOGENOM" id="CLU_010964_2_1_9"/>
<feature type="transmembrane region" description="Helical" evidence="7">
    <location>
        <begin position="21"/>
        <end position="40"/>
    </location>
</feature>
<evidence type="ECO:0000256" key="4">
    <source>
        <dbReference type="ARBA" id="ARBA00022989"/>
    </source>
</evidence>
<dbReference type="Proteomes" id="UP000003081">
    <property type="component" value="Unassembled WGS sequence"/>
</dbReference>
<comment type="similarity">
    <text evidence="6">Belongs to the ABC-4 integral membrane protein family.</text>
</comment>
<dbReference type="Pfam" id="PF02687">
    <property type="entry name" value="FtsX"/>
    <property type="match status" value="2"/>
</dbReference>
<comment type="subcellular location">
    <subcellularLocation>
        <location evidence="1">Cell membrane</location>
        <topology evidence="1">Multi-pass membrane protein</topology>
    </subcellularLocation>
</comment>
<feature type="transmembrane region" description="Helical" evidence="7">
    <location>
        <begin position="465"/>
        <end position="488"/>
    </location>
</feature>
<evidence type="ECO:0000313" key="9">
    <source>
        <dbReference type="EMBL" id="EEP52622.1"/>
    </source>
</evidence>
<dbReference type="PANTHER" id="PTHR30572:SF4">
    <property type="entry name" value="ABC TRANSPORTER PERMEASE YTRF"/>
    <property type="match status" value="1"/>
</dbReference>
<dbReference type="InterPro" id="IPR050250">
    <property type="entry name" value="Macrolide_Exporter_MacB"/>
</dbReference>
<feature type="domain" description="ABC3 transporter permease C-terminal" evidence="8">
    <location>
        <begin position="475"/>
        <end position="591"/>
    </location>
</feature>
<keyword evidence="5 7" id="KW-0472">Membrane</keyword>